<dbReference type="Gene3D" id="1.20.140.10">
    <property type="entry name" value="Butyryl-CoA Dehydrogenase, subunit A, domain 3"/>
    <property type="match status" value="1"/>
</dbReference>
<feature type="domain" description="Acyl-CoA dehydrogenase/oxidase N-terminal" evidence="4">
    <location>
        <begin position="25"/>
        <end position="96"/>
    </location>
</feature>
<dbReference type="CDD" id="cd00567">
    <property type="entry name" value="ACAD"/>
    <property type="match status" value="1"/>
</dbReference>
<protein>
    <submittedName>
        <fullName evidence="6">Acyl-CoA dehydrogenase</fullName>
    </submittedName>
</protein>
<gene>
    <name evidence="6" type="ORF">GA0070609_1850</name>
</gene>
<keyword evidence="2" id="KW-0560">Oxidoreductase</keyword>
<dbReference type="InterPro" id="IPR036250">
    <property type="entry name" value="AcylCo_DH-like_C"/>
</dbReference>
<reference evidence="6 7" key="1">
    <citation type="submission" date="2016-06" db="EMBL/GenBank/DDBJ databases">
        <authorList>
            <person name="Kjaerup R.B."/>
            <person name="Dalgaard T.S."/>
            <person name="Juul-Madsen H.R."/>
        </authorList>
    </citation>
    <scope>NUCLEOTIDE SEQUENCE [LARGE SCALE GENOMIC DNA]</scope>
    <source>
        <strain evidence="6 7">DSM 43904</strain>
    </source>
</reference>
<accession>A0A1C5HLY2</accession>
<dbReference type="AlphaFoldDB" id="A0A1C5HLY2"/>
<dbReference type="GO" id="GO:0050660">
    <property type="term" value="F:flavin adenine dinucleotide binding"/>
    <property type="evidence" value="ECO:0007669"/>
    <property type="project" value="InterPro"/>
</dbReference>
<sequence length="436" mass="46259">MTRPLSARTPAGARMVELAEEHAADFATRAARYDAENTFVRENFAAMRASGFLAATAPAEAGGLGVDSLHDLTVAVSRLARGCPATAIAANMHLGFTFDISRTLRRSADDAPFTAQLRILVKLLGRGRLVMSHAGTEPGGAFSFPTTEARPAEGGYLISGHKTFATNSAVADAFTVFVRVPDGAGWYRMGSAVIRRGTPGLTVLDNWDAVGMRGSGSNDVVLTDCFVPADMVQLGGRVGEPTTAMWPGLVAVNFPLVGAYLGIAEAAHELTVTAARTRKRKPYDHLLAERPAVQVQLAEMEVALATARATLGRTCEAMDEFLTLPEDELTMDAVHRAVMDYQCTKLIVNRAATEVVDQAMTVVGGGSYLTGHPLGRLYRDVRAGGFMQPYSPIEAREFIGRVSLGLDPFAELRTLVPPAPAPDAAPAAAGTTAESR</sequence>
<dbReference type="Gene3D" id="1.10.540.10">
    <property type="entry name" value="Acyl-CoA dehydrogenase/oxidase, N-terminal domain"/>
    <property type="match status" value="1"/>
</dbReference>
<dbReference type="Proteomes" id="UP000198217">
    <property type="component" value="Chromosome I"/>
</dbReference>
<evidence type="ECO:0000313" key="7">
    <source>
        <dbReference type="Proteomes" id="UP000198217"/>
    </source>
</evidence>
<feature type="domain" description="Acyl-CoA dehydrogenase C-terminal" evidence="5">
    <location>
        <begin position="259"/>
        <end position="384"/>
    </location>
</feature>
<evidence type="ECO:0000256" key="2">
    <source>
        <dbReference type="ARBA" id="ARBA00023002"/>
    </source>
</evidence>
<dbReference type="EMBL" id="LT607750">
    <property type="protein sequence ID" value="SCG46917.1"/>
    <property type="molecule type" value="Genomic_DNA"/>
</dbReference>
<evidence type="ECO:0000259" key="5">
    <source>
        <dbReference type="Pfam" id="PF08028"/>
    </source>
</evidence>
<proteinExistence type="predicted"/>
<dbReference type="PANTHER" id="PTHR43884">
    <property type="entry name" value="ACYL-COA DEHYDROGENASE"/>
    <property type="match status" value="1"/>
</dbReference>
<dbReference type="RefSeq" id="WP_088993418.1">
    <property type="nucleotide sequence ID" value="NZ_LT607750.1"/>
</dbReference>
<dbReference type="InterPro" id="IPR013786">
    <property type="entry name" value="AcylCoA_DH/ox_N"/>
</dbReference>
<dbReference type="InterPro" id="IPR013107">
    <property type="entry name" value="Acyl-CoA_DH_C"/>
</dbReference>
<dbReference type="InterPro" id="IPR006091">
    <property type="entry name" value="Acyl-CoA_Oxase/DH_mid-dom"/>
</dbReference>
<evidence type="ECO:0000259" key="4">
    <source>
        <dbReference type="Pfam" id="PF02771"/>
    </source>
</evidence>
<organism evidence="6 7">
    <name type="scientific">Micromonospora echinaurantiaca</name>
    <dbReference type="NCBI Taxonomy" id="47857"/>
    <lineage>
        <taxon>Bacteria</taxon>
        <taxon>Bacillati</taxon>
        <taxon>Actinomycetota</taxon>
        <taxon>Actinomycetes</taxon>
        <taxon>Micromonosporales</taxon>
        <taxon>Micromonosporaceae</taxon>
        <taxon>Micromonospora</taxon>
    </lineage>
</organism>
<feature type="domain" description="Acyl-CoA oxidase/dehydrogenase middle" evidence="3">
    <location>
        <begin position="135"/>
        <end position="225"/>
    </location>
</feature>
<dbReference type="Gene3D" id="2.40.110.10">
    <property type="entry name" value="Butyryl-CoA Dehydrogenase, subunit A, domain 2"/>
    <property type="match status" value="1"/>
</dbReference>
<dbReference type="Pfam" id="PF08028">
    <property type="entry name" value="Acyl-CoA_dh_2"/>
    <property type="match status" value="1"/>
</dbReference>
<dbReference type="PANTHER" id="PTHR43884:SF25">
    <property type="entry name" value="ACYL-COA DEHYDROGENASE YDBM-RELATED"/>
    <property type="match status" value="1"/>
</dbReference>
<dbReference type="InterPro" id="IPR009100">
    <property type="entry name" value="AcylCoA_DH/oxidase_NM_dom_sf"/>
</dbReference>
<dbReference type="InterPro" id="IPR037069">
    <property type="entry name" value="AcylCoA_DH/ox_N_sf"/>
</dbReference>
<dbReference type="Pfam" id="PF02771">
    <property type="entry name" value="Acyl-CoA_dh_N"/>
    <property type="match status" value="1"/>
</dbReference>
<dbReference type="SUPFAM" id="SSF47203">
    <property type="entry name" value="Acyl-CoA dehydrogenase C-terminal domain-like"/>
    <property type="match status" value="1"/>
</dbReference>
<dbReference type="InterPro" id="IPR046373">
    <property type="entry name" value="Acyl-CoA_Oxase/DH_mid-dom_sf"/>
</dbReference>
<keyword evidence="7" id="KW-1185">Reference proteome</keyword>
<name>A0A1C5HLY2_9ACTN</name>
<evidence type="ECO:0000256" key="1">
    <source>
        <dbReference type="ARBA" id="ARBA00022630"/>
    </source>
</evidence>
<dbReference type="GO" id="GO:0003995">
    <property type="term" value="F:acyl-CoA dehydrogenase activity"/>
    <property type="evidence" value="ECO:0007669"/>
    <property type="project" value="TreeGrafter"/>
</dbReference>
<dbReference type="Pfam" id="PF02770">
    <property type="entry name" value="Acyl-CoA_dh_M"/>
    <property type="match status" value="1"/>
</dbReference>
<evidence type="ECO:0000259" key="3">
    <source>
        <dbReference type="Pfam" id="PF02770"/>
    </source>
</evidence>
<dbReference type="SUPFAM" id="SSF56645">
    <property type="entry name" value="Acyl-CoA dehydrogenase NM domain-like"/>
    <property type="match status" value="1"/>
</dbReference>
<dbReference type="PIRSF" id="PIRSF016578">
    <property type="entry name" value="HsaA"/>
    <property type="match status" value="1"/>
</dbReference>
<keyword evidence="1" id="KW-0285">Flavoprotein</keyword>
<evidence type="ECO:0000313" key="6">
    <source>
        <dbReference type="EMBL" id="SCG46917.1"/>
    </source>
</evidence>